<evidence type="ECO:0000259" key="7">
    <source>
        <dbReference type="Pfam" id="PF02826"/>
    </source>
</evidence>
<dbReference type="InterPro" id="IPR006140">
    <property type="entry name" value="D-isomer_DH_NAD-bd"/>
</dbReference>
<keyword evidence="3 5" id="KW-0560">Oxidoreductase</keyword>
<dbReference type="AlphaFoldDB" id="H0ULY0"/>
<sequence>MGQKPLVTVIEPEGPMEWFSELDGLGDVRFFTPSGPVSRELTARLIGPSRAVIITSATAIDAELIDKAKNLGIIAKCGGPPSNVDIPAATRRGVAVSCVPGANTTTVAEYAAFLLLGLFRRADSLACALKSGAWRGPDLLGRDMKGALIGVVGYGAIGREVLARLLPFGPQVLVWSPSTQAAGVILPEGARYARSLAELVSRCDAVSVHSRVTPETRNMFNREVFALFKPGAVFVNTARGDLVDEDALAWALTDGPLAAAAVDVFRQEPPDAASPLLSCPNLWATPHAAAWTRQALERECRGAAASVAAFLTGEPIPGLLNSPYQSFANK</sequence>
<dbReference type="PROSITE" id="PS00065">
    <property type="entry name" value="D_2_HYDROXYACID_DH_1"/>
    <property type="match status" value="1"/>
</dbReference>
<dbReference type="SUPFAM" id="SSF52283">
    <property type="entry name" value="Formate/glycerate dehydrogenase catalytic domain-like"/>
    <property type="match status" value="1"/>
</dbReference>
<evidence type="ECO:0000256" key="3">
    <source>
        <dbReference type="ARBA" id="ARBA00023002"/>
    </source>
</evidence>
<accession>H0ULY0</accession>
<dbReference type="InterPro" id="IPR050857">
    <property type="entry name" value="D-2-hydroxyacid_DH"/>
</dbReference>
<dbReference type="Pfam" id="PF02826">
    <property type="entry name" value="2-Hacid_dh_C"/>
    <property type="match status" value="1"/>
</dbReference>
<gene>
    <name evidence="8" type="ORF">JonanDRAFT_0088</name>
</gene>
<evidence type="ECO:0000256" key="4">
    <source>
        <dbReference type="ARBA" id="ARBA00023027"/>
    </source>
</evidence>
<dbReference type="PANTHER" id="PTHR42789">
    <property type="entry name" value="D-ISOMER SPECIFIC 2-HYDROXYACID DEHYDROGENASE FAMILY PROTEIN (AFU_ORTHOLOGUE AFUA_6G10090)"/>
    <property type="match status" value="1"/>
</dbReference>
<evidence type="ECO:0000256" key="2">
    <source>
        <dbReference type="ARBA" id="ARBA00022605"/>
    </source>
</evidence>
<dbReference type="InterPro" id="IPR006139">
    <property type="entry name" value="D-isomer_2_OHA_DH_cat_dom"/>
</dbReference>
<dbReference type="GO" id="GO:0051287">
    <property type="term" value="F:NAD binding"/>
    <property type="evidence" value="ECO:0007669"/>
    <property type="project" value="InterPro"/>
</dbReference>
<dbReference type="PROSITE" id="PS00671">
    <property type="entry name" value="D_2_HYDROXYACID_DH_3"/>
    <property type="match status" value="1"/>
</dbReference>
<dbReference type="GO" id="GO:0008652">
    <property type="term" value="P:amino acid biosynthetic process"/>
    <property type="evidence" value="ECO:0007669"/>
    <property type="project" value="UniProtKB-KW"/>
</dbReference>
<dbReference type="OrthoDB" id="9805416at2"/>
<evidence type="ECO:0000259" key="6">
    <source>
        <dbReference type="Pfam" id="PF00389"/>
    </source>
</evidence>
<dbReference type="InterPro" id="IPR029753">
    <property type="entry name" value="D-isomer_DH_CS"/>
</dbReference>
<dbReference type="Proteomes" id="UP000003806">
    <property type="component" value="Chromosome"/>
</dbReference>
<keyword evidence="9" id="KW-1185">Reference proteome</keyword>
<comment type="similarity">
    <text evidence="1 5">Belongs to the D-isomer specific 2-hydroxyacid dehydrogenase family.</text>
</comment>
<evidence type="ECO:0000256" key="5">
    <source>
        <dbReference type="RuleBase" id="RU003719"/>
    </source>
</evidence>
<organism evidence="8 9">
    <name type="scientific">Jonquetella anthropi DSM 22815</name>
    <dbReference type="NCBI Taxonomy" id="885272"/>
    <lineage>
        <taxon>Bacteria</taxon>
        <taxon>Thermotogati</taxon>
        <taxon>Synergistota</taxon>
        <taxon>Synergistia</taxon>
        <taxon>Synergistales</taxon>
        <taxon>Dethiosulfovibrionaceae</taxon>
        <taxon>Jonquetella</taxon>
    </lineage>
</organism>
<evidence type="ECO:0000313" key="9">
    <source>
        <dbReference type="Proteomes" id="UP000003806"/>
    </source>
</evidence>
<dbReference type="Gene3D" id="3.40.50.720">
    <property type="entry name" value="NAD(P)-binding Rossmann-like Domain"/>
    <property type="match status" value="2"/>
</dbReference>
<dbReference type="InterPro" id="IPR029752">
    <property type="entry name" value="D-isomer_DH_CS1"/>
</dbReference>
<name>H0ULY0_9BACT</name>
<dbReference type="PANTHER" id="PTHR42789:SF1">
    <property type="entry name" value="D-ISOMER SPECIFIC 2-HYDROXYACID DEHYDROGENASE FAMILY PROTEIN (AFU_ORTHOLOGUE AFUA_6G10090)"/>
    <property type="match status" value="1"/>
</dbReference>
<keyword evidence="4" id="KW-0520">NAD</keyword>
<proteinExistence type="inferred from homology"/>
<dbReference type="SUPFAM" id="SSF51735">
    <property type="entry name" value="NAD(P)-binding Rossmann-fold domains"/>
    <property type="match status" value="1"/>
</dbReference>
<feature type="domain" description="D-isomer specific 2-hydroxyacid dehydrogenase catalytic" evidence="6">
    <location>
        <begin position="16"/>
        <end position="321"/>
    </location>
</feature>
<dbReference type="STRING" id="885272.JonanDRAFT_0088"/>
<dbReference type="Pfam" id="PF00389">
    <property type="entry name" value="2-Hacid_dh"/>
    <property type="match status" value="1"/>
</dbReference>
<dbReference type="InterPro" id="IPR036291">
    <property type="entry name" value="NAD(P)-bd_dom_sf"/>
</dbReference>
<protein>
    <submittedName>
        <fullName evidence="8">Phosphoglycerate dehydrogenase-like oxidoreductase</fullName>
    </submittedName>
</protein>
<dbReference type="eggNOG" id="COG0111">
    <property type="taxonomic scope" value="Bacteria"/>
</dbReference>
<feature type="domain" description="D-isomer specific 2-hydroxyacid dehydrogenase NAD-binding" evidence="7">
    <location>
        <begin position="114"/>
        <end position="289"/>
    </location>
</feature>
<dbReference type="GO" id="GO:0016616">
    <property type="term" value="F:oxidoreductase activity, acting on the CH-OH group of donors, NAD or NADP as acceptor"/>
    <property type="evidence" value="ECO:0007669"/>
    <property type="project" value="InterPro"/>
</dbReference>
<evidence type="ECO:0000256" key="1">
    <source>
        <dbReference type="ARBA" id="ARBA00005854"/>
    </source>
</evidence>
<dbReference type="RefSeq" id="WP_008522334.1">
    <property type="nucleotide sequence ID" value="NZ_CM001376.1"/>
</dbReference>
<evidence type="ECO:0000313" key="8">
    <source>
        <dbReference type="EMBL" id="EHM12522.1"/>
    </source>
</evidence>
<reference evidence="8 9" key="1">
    <citation type="submission" date="2011-11" db="EMBL/GenBank/DDBJ databases">
        <title>The Noncontiguous Finished genome of Jonquetella anthropi DSM 22815.</title>
        <authorList>
            <consortium name="US DOE Joint Genome Institute (JGI-PGF)"/>
            <person name="Lucas S."/>
            <person name="Copeland A."/>
            <person name="Lapidus A."/>
            <person name="Glavina del Rio T."/>
            <person name="Dalin E."/>
            <person name="Tice H."/>
            <person name="Bruce D."/>
            <person name="Goodwin L."/>
            <person name="Pitluck S."/>
            <person name="Peters L."/>
            <person name="Mikhailova N."/>
            <person name="Held B."/>
            <person name="Kyrpides N."/>
            <person name="Mavromatis K."/>
            <person name="Ivanova N."/>
            <person name="Markowitz V."/>
            <person name="Cheng J.-F."/>
            <person name="Hugenholtz P."/>
            <person name="Woyke T."/>
            <person name="Wu D."/>
            <person name="Gronow S."/>
            <person name="Wellnitz S."/>
            <person name="Brambilla E."/>
            <person name="Klenk H.-P."/>
            <person name="Eisen J.A."/>
        </authorList>
    </citation>
    <scope>NUCLEOTIDE SEQUENCE [LARGE SCALE GENOMIC DNA]</scope>
    <source>
        <strain evidence="8 9">DSM 22815</strain>
    </source>
</reference>
<dbReference type="EMBL" id="CM001376">
    <property type="protein sequence ID" value="EHM12522.1"/>
    <property type="molecule type" value="Genomic_DNA"/>
</dbReference>
<keyword evidence="2" id="KW-0028">Amino-acid biosynthesis</keyword>
<dbReference type="HOGENOM" id="CLU_019796_1_3_0"/>